<name>A0ABD0XBW9_UMBPY</name>
<reference evidence="2 3" key="1">
    <citation type="submission" date="2024-06" db="EMBL/GenBank/DDBJ databases">
        <authorList>
            <person name="Pan Q."/>
            <person name="Wen M."/>
            <person name="Jouanno E."/>
            <person name="Zahm M."/>
            <person name="Klopp C."/>
            <person name="Cabau C."/>
            <person name="Louis A."/>
            <person name="Berthelot C."/>
            <person name="Parey E."/>
            <person name="Roest Crollius H."/>
            <person name="Montfort J."/>
            <person name="Robinson-Rechavi M."/>
            <person name="Bouchez O."/>
            <person name="Lampietro C."/>
            <person name="Lopez Roques C."/>
            <person name="Donnadieu C."/>
            <person name="Postlethwait J."/>
            <person name="Bobe J."/>
            <person name="Verreycken H."/>
            <person name="Guiguen Y."/>
        </authorList>
    </citation>
    <scope>NUCLEOTIDE SEQUENCE [LARGE SCALE GENOMIC DNA]</scope>
    <source>
        <strain evidence="2">Up_M1</strain>
        <tissue evidence="2">Testis</tissue>
    </source>
</reference>
<dbReference type="EMBL" id="JAGEUA010000002">
    <property type="protein sequence ID" value="KAL1006448.1"/>
    <property type="molecule type" value="Genomic_DNA"/>
</dbReference>
<comment type="caution">
    <text evidence="2">The sequence shown here is derived from an EMBL/GenBank/DDBJ whole genome shotgun (WGS) entry which is preliminary data.</text>
</comment>
<evidence type="ECO:0000313" key="3">
    <source>
        <dbReference type="Proteomes" id="UP001557470"/>
    </source>
</evidence>
<evidence type="ECO:0000313" key="2">
    <source>
        <dbReference type="EMBL" id="KAL1006448.1"/>
    </source>
</evidence>
<evidence type="ECO:0000256" key="1">
    <source>
        <dbReference type="SAM" id="MobiDB-lite"/>
    </source>
</evidence>
<sequence>MNQTAGVTQTYRRCSRAEKHSRKQKLRRQRGRAQTVHQDCVQNPMPGRMCESLDHYTNSVTT</sequence>
<organism evidence="2 3">
    <name type="scientific">Umbra pygmaea</name>
    <name type="common">Eastern mudminnow</name>
    <dbReference type="NCBI Taxonomy" id="75934"/>
    <lineage>
        <taxon>Eukaryota</taxon>
        <taxon>Metazoa</taxon>
        <taxon>Chordata</taxon>
        <taxon>Craniata</taxon>
        <taxon>Vertebrata</taxon>
        <taxon>Euteleostomi</taxon>
        <taxon>Actinopterygii</taxon>
        <taxon>Neopterygii</taxon>
        <taxon>Teleostei</taxon>
        <taxon>Protacanthopterygii</taxon>
        <taxon>Esociformes</taxon>
        <taxon>Umbridae</taxon>
        <taxon>Umbra</taxon>
    </lineage>
</organism>
<keyword evidence="3" id="KW-1185">Reference proteome</keyword>
<proteinExistence type="predicted"/>
<feature type="compositionally biased region" description="Polar residues" evidence="1">
    <location>
        <begin position="1"/>
        <end position="12"/>
    </location>
</feature>
<feature type="compositionally biased region" description="Basic residues" evidence="1">
    <location>
        <begin position="19"/>
        <end position="31"/>
    </location>
</feature>
<protein>
    <submittedName>
        <fullName evidence="2">Uncharacterized protein</fullName>
    </submittedName>
</protein>
<feature type="region of interest" description="Disordered" evidence="1">
    <location>
        <begin position="1"/>
        <end position="37"/>
    </location>
</feature>
<accession>A0ABD0XBW9</accession>
<dbReference type="Proteomes" id="UP001557470">
    <property type="component" value="Unassembled WGS sequence"/>
</dbReference>
<dbReference type="AlphaFoldDB" id="A0ABD0XBW9"/>
<gene>
    <name evidence="2" type="ORF">UPYG_G00072550</name>
</gene>